<keyword evidence="3" id="KW-0238">DNA-binding</keyword>
<keyword evidence="4" id="KW-0804">Transcription</keyword>
<dbReference type="InterPro" id="IPR036388">
    <property type="entry name" value="WH-like_DNA-bd_sf"/>
</dbReference>
<evidence type="ECO:0000256" key="2">
    <source>
        <dbReference type="ARBA" id="ARBA00023015"/>
    </source>
</evidence>
<evidence type="ECO:0000256" key="1">
    <source>
        <dbReference type="ARBA" id="ARBA00009437"/>
    </source>
</evidence>
<dbReference type="InterPro" id="IPR058163">
    <property type="entry name" value="LysR-type_TF_proteobact-type"/>
</dbReference>
<evidence type="ECO:0000313" key="9">
    <source>
        <dbReference type="EMBL" id="OLP51978.1"/>
    </source>
</evidence>
<dbReference type="InterPro" id="IPR036390">
    <property type="entry name" value="WH_DNA-bd_sf"/>
</dbReference>
<dbReference type="SUPFAM" id="SSF53850">
    <property type="entry name" value="Periplasmic binding protein-like II"/>
    <property type="match status" value="1"/>
</dbReference>
<protein>
    <recommendedName>
        <fullName evidence="6">HTH-type transcriptional regulator TtuA</fullName>
    </recommendedName>
    <alternativeName>
        <fullName evidence="7">Tartrate utilization transcriptional regulator</fullName>
    </alternativeName>
</protein>
<dbReference type="Pfam" id="PF03466">
    <property type="entry name" value="LysR_substrate"/>
    <property type="match status" value="1"/>
</dbReference>
<comment type="similarity">
    <text evidence="1">Belongs to the LysR transcriptional regulatory family.</text>
</comment>
<dbReference type="AlphaFoldDB" id="A0A1Q9AAX9"/>
<comment type="function">
    <text evidence="5">Transcriptional regulator of the ttuABCDE tartrate utilization operon.</text>
</comment>
<feature type="domain" description="HTH lysR-type" evidence="8">
    <location>
        <begin position="5"/>
        <end position="62"/>
    </location>
</feature>
<organism evidence="9 10">
    <name type="scientific">Allorhizobium taibaishanense</name>
    <dbReference type="NCBI Taxonomy" id="887144"/>
    <lineage>
        <taxon>Bacteria</taxon>
        <taxon>Pseudomonadati</taxon>
        <taxon>Pseudomonadota</taxon>
        <taxon>Alphaproteobacteria</taxon>
        <taxon>Hyphomicrobiales</taxon>
        <taxon>Rhizobiaceae</taxon>
        <taxon>Rhizobium/Agrobacterium group</taxon>
        <taxon>Allorhizobium</taxon>
    </lineage>
</organism>
<reference evidence="9 10" key="1">
    <citation type="submission" date="2016-09" db="EMBL/GenBank/DDBJ databases">
        <title>Rhizobium oryziradicis sp. nov., isolated from the root of rice.</title>
        <authorList>
            <person name="Zhao J."/>
            <person name="Zhang X."/>
        </authorList>
    </citation>
    <scope>NUCLEOTIDE SEQUENCE [LARGE SCALE GENOMIC DNA]</scope>
    <source>
        <strain evidence="9 10">14971</strain>
    </source>
</reference>
<dbReference type="GO" id="GO:0006351">
    <property type="term" value="P:DNA-templated transcription"/>
    <property type="evidence" value="ECO:0007669"/>
    <property type="project" value="TreeGrafter"/>
</dbReference>
<evidence type="ECO:0000256" key="6">
    <source>
        <dbReference type="ARBA" id="ARBA00067332"/>
    </source>
</evidence>
<evidence type="ECO:0000259" key="8">
    <source>
        <dbReference type="PROSITE" id="PS50931"/>
    </source>
</evidence>
<sequence length="330" mass="36598">MSRLPQLGSLKAFAAAARHESFVLAAQELHVTHGAISKQIKNLEENLGESLFSRRNRAVFLTDRGRQLAERLALVFEDLDQVLSDFRSRTQAQPLIVSCEPTLCLKFLIHNLSDLKNCTGLDVKVLAAGGKVDFRRDHVDLAVRRNDFAIDPRLYVRDLAPEAMVMVSTPEVAAVLRQAGQDDARDAKRRAAAIPALHTRSRPDAWLTWRKGQVQNQAQHLTQPLPYHFGSDIFYEHFYLAIEAATAGQGVALASIHMVASDLAAGRLVTLSPVQQDGTQYLAVSNSDFASDPRRTLFADWLSRRMQAHLSAAPEPPAMQTAGARPRFYP</sequence>
<dbReference type="InterPro" id="IPR000847">
    <property type="entry name" value="LysR_HTH_N"/>
</dbReference>
<evidence type="ECO:0000256" key="5">
    <source>
        <dbReference type="ARBA" id="ARBA00054626"/>
    </source>
</evidence>
<evidence type="ECO:0000256" key="3">
    <source>
        <dbReference type="ARBA" id="ARBA00023125"/>
    </source>
</evidence>
<comment type="caution">
    <text evidence="9">The sequence shown here is derived from an EMBL/GenBank/DDBJ whole genome shotgun (WGS) entry which is preliminary data.</text>
</comment>
<evidence type="ECO:0000256" key="7">
    <source>
        <dbReference type="ARBA" id="ARBA00083243"/>
    </source>
</evidence>
<dbReference type="PRINTS" id="PR00039">
    <property type="entry name" value="HTHLYSR"/>
</dbReference>
<dbReference type="PANTHER" id="PTHR30537">
    <property type="entry name" value="HTH-TYPE TRANSCRIPTIONAL REGULATOR"/>
    <property type="match status" value="1"/>
</dbReference>
<gene>
    <name evidence="9" type="ORF">BJF91_23545</name>
</gene>
<evidence type="ECO:0000313" key="10">
    <source>
        <dbReference type="Proteomes" id="UP000185598"/>
    </source>
</evidence>
<dbReference type="Gene3D" id="1.10.10.10">
    <property type="entry name" value="Winged helix-like DNA-binding domain superfamily/Winged helix DNA-binding domain"/>
    <property type="match status" value="1"/>
</dbReference>
<dbReference type="Gene3D" id="3.40.190.10">
    <property type="entry name" value="Periplasmic binding protein-like II"/>
    <property type="match status" value="2"/>
</dbReference>
<dbReference type="PANTHER" id="PTHR30537:SF74">
    <property type="entry name" value="HTH-TYPE TRANSCRIPTIONAL REGULATOR TRPI"/>
    <property type="match status" value="1"/>
</dbReference>
<dbReference type="SUPFAM" id="SSF46785">
    <property type="entry name" value="Winged helix' DNA-binding domain"/>
    <property type="match status" value="1"/>
</dbReference>
<accession>A0A1Q9AAX9</accession>
<keyword evidence="10" id="KW-1185">Reference proteome</keyword>
<dbReference type="Pfam" id="PF00126">
    <property type="entry name" value="HTH_1"/>
    <property type="match status" value="1"/>
</dbReference>
<dbReference type="Proteomes" id="UP000185598">
    <property type="component" value="Unassembled WGS sequence"/>
</dbReference>
<keyword evidence="2" id="KW-0805">Transcription regulation</keyword>
<dbReference type="InterPro" id="IPR005119">
    <property type="entry name" value="LysR_subst-bd"/>
</dbReference>
<proteinExistence type="inferred from homology"/>
<dbReference type="PROSITE" id="PS50931">
    <property type="entry name" value="HTH_LYSR"/>
    <property type="match status" value="1"/>
</dbReference>
<dbReference type="OrthoDB" id="9793571at2"/>
<dbReference type="GO" id="GO:0043565">
    <property type="term" value="F:sequence-specific DNA binding"/>
    <property type="evidence" value="ECO:0007669"/>
    <property type="project" value="TreeGrafter"/>
</dbReference>
<dbReference type="GO" id="GO:0003700">
    <property type="term" value="F:DNA-binding transcription factor activity"/>
    <property type="evidence" value="ECO:0007669"/>
    <property type="project" value="InterPro"/>
</dbReference>
<dbReference type="STRING" id="887144.BJF91_23545"/>
<dbReference type="FunFam" id="1.10.10.10:FF:000001">
    <property type="entry name" value="LysR family transcriptional regulator"/>
    <property type="match status" value="1"/>
</dbReference>
<evidence type="ECO:0000256" key="4">
    <source>
        <dbReference type="ARBA" id="ARBA00023163"/>
    </source>
</evidence>
<dbReference type="EMBL" id="MKIN01000018">
    <property type="protein sequence ID" value="OLP51978.1"/>
    <property type="molecule type" value="Genomic_DNA"/>
</dbReference>
<name>A0A1Q9AAX9_9HYPH</name>